<feature type="compositionally biased region" description="Low complexity" evidence="16">
    <location>
        <begin position="348"/>
        <end position="374"/>
    </location>
</feature>
<feature type="compositionally biased region" description="Low complexity" evidence="16">
    <location>
        <begin position="617"/>
        <end position="636"/>
    </location>
</feature>
<dbReference type="Bgee" id="ENSDARG00000007135">
    <property type="expression patterns" value="Expressed in somite and 25 other cell types or tissues"/>
</dbReference>
<evidence type="ECO:0000256" key="16">
    <source>
        <dbReference type="SAM" id="MobiDB-lite"/>
    </source>
</evidence>
<dbReference type="AlphaFoldDB" id="F1Q4L8"/>
<dbReference type="GO" id="GO:0006355">
    <property type="term" value="P:regulation of DNA-templated transcription"/>
    <property type="evidence" value="ECO:0007669"/>
    <property type="project" value="InterPro"/>
</dbReference>
<dbReference type="Ensembl" id="ENSDART00000102100.3">
    <property type="protein sequence ID" value="ENSDARP00000092876.3"/>
    <property type="gene ID" value="ENSDARG00000007135.10"/>
</dbReference>
<dbReference type="PANTHER" id="PTHR23326">
    <property type="entry name" value="CCR4 NOT-RELATED"/>
    <property type="match status" value="1"/>
</dbReference>
<dbReference type="GO" id="GO:0000932">
    <property type="term" value="C:P-body"/>
    <property type="evidence" value="ECO:0000318"/>
    <property type="project" value="GO_Central"/>
</dbReference>
<evidence type="ECO:0000256" key="6">
    <source>
        <dbReference type="ARBA" id="ARBA00022491"/>
    </source>
</evidence>
<feature type="region of interest" description="Disordered" evidence="16">
    <location>
        <begin position="542"/>
        <end position="596"/>
    </location>
</feature>
<feature type="compositionally biased region" description="Low complexity" evidence="16">
    <location>
        <begin position="478"/>
        <end position="487"/>
    </location>
</feature>
<feature type="compositionally biased region" description="Low complexity" evidence="16">
    <location>
        <begin position="426"/>
        <end position="438"/>
    </location>
</feature>
<reference evidence="21" key="5">
    <citation type="journal article" date="2016" name="BMC Genomics">
        <title>Gene evolution and gene expression after whole genome duplication in fish: the PhyloFish database.</title>
        <authorList>
            <person name="Pasquier J."/>
            <person name="Cabau C."/>
            <person name="Nguyen T."/>
            <person name="Jouanno E."/>
            <person name="Severac D."/>
            <person name="Braasch I."/>
            <person name="Journot L."/>
            <person name="Pontarotti P."/>
            <person name="Klopp C."/>
            <person name="Postlethwait J.H."/>
            <person name="Guiguen Y."/>
            <person name="Bobe J."/>
        </authorList>
    </citation>
    <scope>NUCLEOTIDE SEQUENCE</scope>
    <source>
        <strain evidence="21">Tuebingen</strain>
    </source>
</reference>
<comment type="similarity">
    <text evidence="3">Belongs to the CNOT2/3/5 family.</text>
</comment>
<keyword evidence="20" id="KW-1185">Reference proteome</keyword>
<keyword evidence="7" id="KW-0597">Phosphoprotein</keyword>
<feature type="compositionally biased region" description="Low complexity" evidence="16">
    <location>
        <begin position="645"/>
        <end position="654"/>
    </location>
</feature>
<dbReference type="CTD" id="449540"/>
<evidence type="ECO:0000256" key="8">
    <source>
        <dbReference type="ARBA" id="ARBA00022845"/>
    </source>
</evidence>
<dbReference type="GeneID" id="449540"/>
<evidence type="ECO:0000259" key="17">
    <source>
        <dbReference type="Pfam" id="PF04065"/>
    </source>
</evidence>
<dbReference type="InterPro" id="IPR040168">
    <property type="entry name" value="Not2/3/5"/>
</dbReference>
<feature type="compositionally biased region" description="Gly residues" evidence="16">
    <location>
        <begin position="555"/>
        <end position="579"/>
    </location>
</feature>
<comment type="subcellular location">
    <subcellularLocation>
        <location evidence="2">Cytoplasm</location>
        <location evidence="2">P-body</location>
    </subcellularLocation>
    <subcellularLocation>
        <location evidence="1">Nucleus</location>
    </subcellularLocation>
</comment>
<proteinExistence type="inferred from homology"/>
<dbReference type="GO" id="GO:0031047">
    <property type="term" value="P:regulatory ncRNA-mediated gene silencing"/>
    <property type="evidence" value="ECO:0007669"/>
    <property type="project" value="UniProtKB-KW"/>
</dbReference>
<evidence type="ECO:0000256" key="4">
    <source>
        <dbReference type="ARBA" id="ARBA00022473"/>
    </source>
</evidence>
<dbReference type="GO" id="GO:0030015">
    <property type="term" value="C:CCR4-NOT core complex"/>
    <property type="evidence" value="ECO:0000318"/>
    <property type="project" value="GO_Central"/>
</dbReference>
<dbReference type="SMR" id="F1Q4L8"/>
<feature type="region of interest" description="Disordered" evidence="16">
    <location>
        <begin position="253"/>
        <end position="320"/>
    </location>
</feature>
<feature type="compositionally biased region" description="Polar residues" evidence="16">
    <location>
        <begin position="290"/>
        <end position="302"/>
    </location>
</feature>
<feature type="region of interest" description="Disordered" evidence="16">
    <location>
        <begin position="615"/>
        <end position="690"/>
    </location>
</feature>
<dbReference type="Pfam" id="PF04153">
    <property type="entry name" value="NOT2_3_5_C"/>
    <property type="match status" value="1"/>
</dbReference>
<feature type="domain" description="CCR4-Not complex component Not N-terminal" evidence="17">
    <location>
        <begin position="4"/>
        <end position="232"/>
    </location>
</feature>
<dbReference type="STRING" id="7955.ENSDARP00000092876"/>
<protein>
    <recommendedName>
        <fullName evidence="13">CCR4-NOT transcription complex subunit 3</fullName>
    </recommendedName>
    <alternativeName>
        <fullName evidence="14">CCR4-associated factor 3</fullName>
    </alternativeName>
</protein>
<dbReference type="EMBL" id="CR854927">
    <property type="status" value="NOT_ANNOTATED_CDS"/>
    <property type="molecule type" value="Genomic_DNA"/>
</dbReference>
<dbReference type="Proteomes" id="UP000000437">
    <property type="component" value="Chromosome 16"/>
</dbReference>
<evidence type="ECO:0000313" key="20">
    <source>
        <dbReference type="Proteomes" id="UP000000437"/>
    </source>
</evidence>
<evidence type="ECO:0000256" key="5">
    <source>
        <dbReference type="ARBA" id="ARBA00022490"/>
    </source>
</evidence>
<keyword evidence="5" id="KW-0963">Cytoplasm</keyword>
<dbReference type="InterPro" id="IPR007282">
    <property type="entry name" value="NOT2/3/5_C"/>
</dbReference>
<evidence type="ECO:0000256" key="2">
    <source>
        <dbReference type="ARBA" id="ARBA00004201"/>
    </source>
</evidence>
<dbReference type="GO" id="GO:0000289">
    <property type="term" value="P:nuclear-transcribed mRNA poly(A) tail shortening"/>
    <property type="evidence" value="ECO:0000318"/>
    <property type="project" value="GO_Central"/>
</dbReference>
<organism evidence="19">
    <name type="scientific">Danio rerio</name>
    <name type="common">Zebrafish</name>
    <name type="synonym">Brachydanio rerio</name>
    <dbReference type="NCBI Taxonomy" id="7955"/>
    <lineage>
        <taxon>Eukaryota</taxon>
        <taxon>Metazoa</taxon>
        <taxon>Chordata</taxon>
        <taxon>Craniata</taxon>
        <taxon>Vertebrata</taxon>
        <taxon>Euteleostomi</taxon>
        <taxon>Actinopterygii</taxon>
        <taxon>Neopterygii</taxon>
        <taxon>Teleostei</taxon>
        <taxon>Ostariophysi</taxon>
        <taxon>Cypriniformes</taxon>
        <taxon>Danionidae</taxon>
        <taxon>Danioninae</taxon>
        <taxon>Danio</taxon>
    </lineage>
</organism>
<reference evidence="19" key="2">
    <citation type="submission" date="2011-04" db="UniProtKB">
        <authorList>
            <consortium name="Ensembl"/>
        </authorList>
    </citation>
    <scope>IDENTIFICATION</scope>
    <source>
        <strain evidence="19">Tuebingen</strain>
    </source>
</reference>
<evidence type="ECO:0000313" key="19">
    <source>
        <dbReference type="Ensembl" id="ENSDARP00000092876"/>
    </source>
</evidence>
<dbReference type="OrthoDB" id="293823at2759"/>
<dbReference type="AGR" id="ZFIN:ZDB-GENE-040927-6"/>
<reference evidence="21" key="7">
    <citation type="submission" date="2025-04" db="UniProtKB">
        <authorList>
            <consortium name="RefSeq"/>
        </authorList>
    </citation>
    <scope>IDENTIFICATION</scope>
    <source>
        <strain evidence="21">Tuebingen</strain>
    </source>
</reference>
<feature type="compositionally biased region" description="Low complexity" evidence="16">
    <location>
        <begin position="382"/>
        <end position="404"/>
    </location>
</feature>
<evidence type="ECO:0000256" key="12">
    <source>
        <dbReference type="ARBA" id="ARBA00023242"/>
    </source>
</evidence>
<gene>
    <name evidence="19 21 22" type="primary">cnot3a</name>
    <name evidence="21" type="synonym">cnot3</name>
    <name evidence="21" type="synonym">fb73b06</name>
    <name evidence="21" type="synonym">fc17h07</name>
    <name evidence="21" type="synonym">wu:fb73b06</name>
    <name evidence="21" type="synonym">wu:fc17h07</name>
    <name evidence="21" type="synonym">zgc:92813</name>
</gene>
<dbReference type="GlyGen" id="F1Q4L8">
    <property type="glycosylation" value="5 sites"/>
</dbReference>
<accession>F1Q4L8</accession>
<reference evidence="21" key="4">
    <citation type="journal article" date="2015" name="Nat. Commun.">
        <title>RFX transcription factors are essential for hearing in mice.</title>
        <authorList>
            <person name="Elkon R."/>
            <person name="Milon B."/>
            <person name="Morrison L."/>
            <person name="Shah M."/>
            <person name="Vijayakumar S."/>
            <person name="Racherla M."/>
            <person name="Leitch C.C."/>
            <person name="Silipino L."/>
            <person name="Hadi S."/>
            <person name="Weiss-Gayet M."/>
            <person name="Barras E."/>
            <person name="Schmid C.D."/>
            <person name="Ait-Lounis A."/>
            <person name="Barnes A."/>
            <person name="Song Y."/>
            <person name="Eisenman D.J."/>
            <person name="Eliyahu E."/>
            <person name="Frolenkov G.I."/>
            <person name="Strome S.E."/>
            <person name="Durand B."/>
            <person name="Zaghloul N.A."/>
            <person name="Jones S.M."/>
            <person name="Reith W."/>
            <person name="Hertzano R."/>
        </authorList>
    </citation>
    <scope>NUCLEOTIDE SEQUENCE</scope>
    <source>
        <strain evidence="21">Tuebingen</strain>
    </source>
</reference>
<keyword evidence="6" id="KW-0678">Repressor</keyword>
<reference evidence="21" key="6">
    <citation type="journal article" date="2019" name="Oncotarget">
        <title>Functional characterization of CNOT3 variants identified in familial adenomatous polyposis adenomas.</title>
        <authorList>
            <person name="Delacruz R.G.C."/>
            <person name="Sandoval I.T."/>
            <person name="Chang K."/>
            <person name="Miller B.N."/>
            <person name="Reyes-Uribe L."/>
            <person name="Borras E."/>
            <person name="Lynch P.M."/>
            <person name="Taggart M.W."/>
            <person name="Hawk E.T."/>
            <person name="Vilar E."/>
            <person name="Jones D.A."/>
        </authorList>
    </citation>
    <scope>NUCLEOTIDE SEQUENCE</scope>
    <source>
        <strain evidence="21">Tuebingen</strain>
    </source>
</reference>
<evidence type="ECO:0000256" key="9">
    <source>
        <dbReference type="ARBA" id="ARBA00023015"/>
    </source>
</evidence>
<dbReference type="Pfam" id="PF04065">
    <property type="entry name" value="Not3"/>
    <property type="match status" value="1"/>
</dbReference>
<feature type="compositionally biased region" description="Low complexity" evidence="16">
    <location>
        <begin position="255"/>
        <end position="266"/>
    </location>
</feature>
<feature type="compositionally biased region" description="Low complexity" evidence="16">
    <location>
        <begin position="303"/>
        <end position="320"/>
    </location>
</feature>
<dbReference type="GO" id="GO:0006417">
    <property type="term" value="P:regulation of translation"/>
    <property type="evidence" value="ECO:0007669"/>
    <property type="project" value="UniProtKB-KW"/>
</dbReference>
<dbReference type="OMA" id="FIFYHYQ"/>
<feature type="region of interest" description="Disordered" evidence="16">
    <location>
        <begin position="463"/>
        <end position="487"/>
    </location>
</feature>
<feature type="compositionally biased region" description="Basic and acidic residues" evidence="16">
    <location>
        <begin position="280"/>
        <end position="289"/>
    </location>
</feature>
<dbReference type="KEGG" id="dre:449540"/>
<evidence type="ECO:0000256" key="7">
    <source>
        <dbReference type="ARBA" id="ARBA00022553"/>
    </source>
</evidence>
<dbReference type="GeneTree" id="ENSGT00390000014743"/>
<keyword evidence="11" id="KW-0804">Transcription</keyword>
<evidence type="ECO:0000256" key="13">
    <source>
        <dbReference type="ARBA" id="ARBA00071433"/>
    </source>
</evidence>
<dbReference type="InterPro" id="IPR038635">
    <property type="entry name" value="CCR4-NOT_su2/3/5_C_sf"/>
</dbReference>
<evidence type="ECO:0000256" key="1">
    <source>
        <dbReference type="ARBA" id="ARBA00004123"/>
    </source>
</evidence>
<evidence type="ECO:0000313" key="21">
    <source>
        <dbReference type="RefSeq" id="NP_001315047.1"/>
    </source>
</evidence>
<keyword evidence="12" id="KW-0539">Nucleus</keyword>
<keyword evidence="8" id="KW-0810">Translation regulation</keyword>
<comment type="subunit">
    <text evidence="15">Component of the CCR4-NOT complex; distinct complexes seem to exist that differ in the participation of probably mutually exclusive catalytic subunits. In the complex interacts directly with CNOT2. Interacts with TIP120B and NANOS2. Interacts with EBF1. Interacts in an RNA-independent manner with BICC1 (via KH domains).</text>
</comment>
<dbReference type="GO" id="GO:0005634">
    <property type="term" value="C:nucleus"/>
    <property type="evidence" value="ECO:0007669"/>
    <property type="project" value="UniProtKB-SubCell"/>
</dbReference>
<dbReference type="HOGENOM" id="CLU_013819_1_1_1"/>
<dbReference type="Gene3D" id="2.30.30.1020">
    <property type="entry name" value="CCR4-NOT complex subunit 2/3/5, C-terminal domain"/>
    <property type="match status" value="1"/>
</dbReference>
<dbReference type="ZFIN" id="ZDB-GENE-040927-6">
    <property type="gene designation" value="cnot3a"/>
</dbReference>
<evidence type="ECO:0000259" key="18">
    <source>
        <dbReference type="Pfam" id="PF04153"/>
    </source>
</evidence>
<keyword evidence="4" id="KW-0217">Developmental protein</keyword>
<keyword evidence="9" id="KW-0805">Transcription regulation</keyword>
<reference evidence="19 20" key="3">
    <citation type="journal article" date="2013" name="Nature">
        <title>The zebrafish reference genome sequence and its relationship to the human genome.</title>
        <authorList>
            <consortium name="Genome Reference Consortium Zebrafish"/>
            <person name="Howe K."/>
            <person name="Clark M.D."/>
            <person name="Torroja C.F."/>
            <person name="Torrance J."/>
            <person name="Berthelot C."/>
            <person name="Muffato M."/>
            <person name="Collins J.E."/>
            <person name="Humphray S."/>
            <person name="McLaren K."/>
            <person name="Matthews L."/>
            <person name="McLaren S."/>
            <person name="Sealy I."/>
            <person name="Caccamo M."/>
            <person name="Churcher C."/>
            <person name="Scott C."/>
            <person name="Barrett J.C."/>
            <person name="Koch R."/>
            <person name="Rauch G.J."/>
            <person name="White S."/>
            <person name="Chow W."/>
            <person name="Kilian B."/>
            <person name="Quintais L.T."/>
            <person name="Guerra-Assuncao J.A."/>
            <person name="Zhou Y."/>
            <person name="Gu Y."/>
            <person name="Yen J."/>
            <person name="Vogel J.H."/>
            <person name="Eyre T."/>
            <person name="Redmond S."/>
            <person name="Banerjee R."/>
            <person name="Chi J."/>
            <person name="Fu B."/>
            <person name="Langley E."/>
            <person name="Maguire S.F."/>
            <person name="Laird G.K."/>
            <person name="Lloyd D."/>
            <person name="Kenyon E."/>
            <person name="Donaldson S."/>
            <person name="Sehra H."/>
            <person name="Almeida-King J."/>
            <person name="Loveland J."/>
            <person name="Trevanion S."/>
            <person name="Jones M."/>
            <person name="Quail M."/>
            <person name="Willey D."/>
            <person name="Hunt A."/>
            <person name="Burton J."/>
            <person name="Sims S."/>
            <person name="McLay K."/>
            <person name="Plumb B."/>
            <person name="Davis J."/>
            <person name="Clee C."/>
            <person name="Oliver K."/>
            <person name="Clark R."/>
            <person name="Riddle C."/>
            <person name="Elliot D."/>
            <person name="Eliott D."/>
            <person name="Threadgold G."/>
            <person name="Harden G."/>
            <person name="Ware D."/>
            <person name="Begum S."/>
            <person name="Mortimore B."/>
            <person name="Mortimer B."/>
            <person name="Kerry G."/>
            <person name="Heath P."/>
            <person name="Phillimore B."/>
            <person name="Tracey A."/>
            <person name="Corby N."/>
            <person name="Dunn M."/>
            <person name="Johnson C."/>
            <person name="Wood J."/>
            <person name="Clark S."/>
            <person name="Pelan S."/>
            <person name="Griffiths G."/>
            <person name="Smith M."/>
            <person name="Glithero R."/>
            <person name="Howden P."/>
            <person name="Barker N."/>
            <person name="Lloyd C."/>
            <person name="Stevens C."/>
            <person name="Harley J."/>
            <person name="Holt K."/>
            <person name="Panagiotidis G."/>
            <person name="Lovell J."/>
            <person name="Beasley H."/>
            <person name="Henderson C."/>
            <person name="Gordon D."/>
            <person name="Auger K."/>
            <person name="Wright D."/>
            <person name="Collins J."/>
            <person name="Raisen C."/>
            <person name="Dyer L."/>
            <person name="Leung K."/>
            <person name="Robertson L."/>
            <person name="Ambridge K."/>
            <person name="Leongamornlert D."/>
            <person name="McGuire S."/>
            <person name="Gilderthorp R."/>
            <person name="Griffiths C."/>
            <person name="Manthravadi D."/>
            <person name="Nichol S."/>
            <person name="Barker G."/>
            <person name="Whitehead S."/>
            <person name="Kay M."/>
            <person name="Brown J."/>
            <person name="Murnane C."/>
            <person name="Gray E."/>
            <person name="Humphries M."/>
            <person name="Sycamore N."/>
            <person name="Barker D."/>
            <person name="Saunders D."/>
            <person name="Wallis J."/>
            <person name="Babbage A."/>
            <person name="Hammond S."/>
            <person name="Mashreghi-Mohammadi M."/>
            <person name="Barr L."/>
            <person name="Martin S."/>
            <person name="Wray P."/>
            <person name="Ellington A."/>
            <person name="Matthews N."/>
            <person name="Ellwood M."/>
            <person name="Woodmansey R."/>
            <person name="Clark G."/>
            <person name="Cooper J."/>
            <person name="Cooper J."/>
            <person name="Tromans A."/>
            <person name="Grafham D."/>
            <person name="Skuce C."/>
            <person name="Pandian R."/>
            <person name="Andrews R."/>
            <person name="Harrison E."/>
            <person name="Kimberley A."/>
            <person name="Garnett J."/>
            <person name="Fosker N."/>
            <person name="Hall R."/>
            <person name="Garner P."/>
            <person name="Kelly D."/>
            <person name="Bird C."/>
            <person name="Palmer S."/>
            <person name="Gehring I."/>
            <person name="Berger A."/>
            <person name="Dooley C.M."/>
            <person name="Ersan-Urun Z."/>
            <person name="Eser C."/>
            <person name="Geiger H."/>
            <person name="Geisler M."/>
            <person name="Karotki L."/>
            <person name="Kirn A."/>
            <person name="Konantz J."/>
            <person name="Konantz M."/>
            <person name="Oberlander M."/>
            <person name="Rudolph-Geiger S."/>
            <person name="Teucke M."/>
            <person name="Lanz C."/>
            <person name="Raddatz G."/>
            <person name="Osoegawa K."/>
            <person name="Zhu B."/>
            <person name="Rapp A."/>
            <person name="Widaa S."/>
            <person name="Langford C."/>
            <person name="Yang F."/>
            <person name="Schuster S.C."/>
            <person name="Carter N.P."/>
            <person name="Harrow J."/>
            <person name="Ning Z."/>
            <person name="Herrero J."/>
            <person name="Searle S.M."/>
            <person name="Enright A."/>
            <person name="Geisler R."/>
            <person name="Plasterk R.H."/>
            <person name="Lee C."/>
            <person name="Westerfield M."/>
            <person name="de Jong P.J."/>
            <person name="Zon L.I."/>
            <person name="Postlethwait J.H."/>
            <person name="Nusslein-Volhard C."/>
            <person name="Hubbard T.J."/>
            <person name="Roest Crollius H."/>
            <person name="Rogers J."/>
            <person name="Stemple D.L."/>
        </authorList>
    </citation>
    <scope>NUCLEOTIDE SEQUENCE [LARGE SCALE GENOMIC DNA]</scope>
    <source>
        <strain evidence="19">Tuebingen</strain>
    </source>
</reference>
<feature type="domain" description="NOT2/NOT3/NOT5 C-terminal" evidence="18">
    <location>
        <begin position="777"/>
        <end position="902"/>
    </location>
</feature>
<reference evidence="21" key="1">
    <citation type="journal article" date="1993" name="Arch. Biochem. Biophys.">
        <title>Regulation of cytochrome P450 expression in a novel liver cell line from zebrafish (Brachydanio rerio).</title>
        <authorList>
            <person name="Miranda C.L."/>
            <person name="Collodi P."/>
            <person name="Zhao X."/>
            <person name="Barnes D.W."/>
            <person name="Buhler D.R."/>
        </authorList>
    </citation>
    <scope>NUCLEOTIDE SEQUENCE</scope>
    <source>
        <strain evidence="21">Tuebingen</strain>
    </source>
</reference>
<dbReference type="GO" id="GO:0048565">
    <property type="term" value="P:digestive tract development"/>
    <property type="evidence" value="ECO:0000315"/>
    <property type="project" value="ZFIN"/>
</dbReference>
<evidence type="ECO:0000256" key="11">
    <source>
        <dbReference type="ARBA" id="ARBA00023163"/>
    </source>
</evidence>
<evidence type="ECO:0000256" key="15">
    <source>
        <dbReference type="ARBA" id="ARBA00093549"/>
    </source>
</evidence>
<evidence type="ECO:0000256" key="3">
    <source>
        <dbReference type="ARBA" id="ARBA00007682"/>
    </source>
</evidence>
<sequence>MADKRKLQGEIDRCLKKVAEGVEQFEDIWKKLHNAANANQKEKYEADLKKEIKKLQRLRDQIKTWVASNEIKDKRQLVENRKLIETQMERFKVVERETKTKAYSKEGLGLAQKVDPAQKEKEETEQWLTNTIDTLNMQVDQFESEVESLSVQTRKKKGDKEKQDRIEELKRLIERHRYHIRMLETILRMLDNDSIQVDAIHKIKDDVEYYIDSSQDPDFEENEFLYDDLDLEDIPATLMATSPQGHIEDEMFLQSSSTPTSTTSSSPIPPSPATGTTEILEDKRGRSTDSEVSQSPVKNGNPSLSSFSSSASSGSSSSSSSLVSMATVVGGCTAVSGGSSLLASFSSAVQQHPPQSQQQTQVKLSSTSIPSNNTPSPPSHPTLPASTASSLPSSSTPGPITSNSLSQASSVPGVESSRLGLGKGGVTVTSSSSVSQMPGLGLTSLSSSLNTMAGLLSGSTPAPYAQAAAGGTTGGASSGPVGSGSSSAGISIPSGVVGGANTGATSNGTGTGASIGLLGSSPGHGTLTGGILNLVQGQSALQGSTQVPVSPVGTAPGGGTGESGLGGNGSSSGVSGGVGTNVAPARPPSGLKQNGATSESFLSLGYSAVVADNTPDSSLSSASQSQNSHSSSSSSSTNQTLDNGPSLLSSITLPPSTPSPAFTDSTPGGGSLLNGPHSYTPNTEAIKAPEPPSSLKAMAERAALGLALDGEIPSLHLTDRDSLELFSGSSAPPGPTTAPQPAVSEVSLPPSLGACPLGPTPLTKEQLYQQAMQEAAWTHMPHPSDSERIRQYLMRNPCPTPPFHHQMPPHHSDSIEFYQRLSTETLFFIFYYLEGTKAQYLSAKALKKQSWRFHTKYMMWFQRHEEPKTITDEFEQGTYIYFDYEKWGQRKKEGFTFEYRYLEDRDLQ</sequence>
<dbReference type="PIRSF" id="PIRSF005290">
    <property type="entry name" value="NOT_su_3_5"/>
    <property type="match status" value="1"/>
</dbReference>
<dbReference type="FunFam" id="2.30.30.1020:FF:000002">
    <property type="entry name" value="CCR4-NOT transcription complex subunit 3"/>
    <property type="match status" value="1"/>
</dbReference>
<evidence type="ECO:0000313" key="22">
    <source>
        <dbReference type="ZFIN" id="ZDB-GENE-040927-6"/>
    </source>
</evidence>
<dbReference type="InterPro" id="IPR012270">
    <property type="entry name" value="CCR4-NOT_su3/5"/>
</dbReference>
<feature type="region of interest" description="Disordered" evidence="16">
    <location>
        <begin position="724"/>
        <end position="743"/>
    </location>
</feature>
<dbReference type="InterPro" id="IPR007207">
    <property type="entry name" value="Not_N"/>
</dbReference>
<dbReference type="GO" id="GO:0005829">
    <property type="term" value="C:cytosol"/>
    <property type="evidence" value="ECO:0007669"/>
    <property type="project" value="UniProtKB-ARBA"/>
</dbReference>
<feature type="region of interest" description="Disordered" evidence="16">
    <location>
        <begin position="348"/>
        <end position="438"/>
    </location>
</feature>
<evidence type="ECO:0000256" key="10">
    <source>
        <dbReference type="ARBA" id="ARBA00023158"/>
    </source>
</evidence>
<name>F1Q4L8_DANRE</name>
<keyword evidence="10" id="KW-0943">RNA-mediated gene silencing</keyword>
<dbReference type="RefSeq" id="NP_001315047.1">
    <property type="nucleotide sequence ID" value="NM_001328118.1"/>
</dbReference>
<evidence type="ECO:0000256" key="14">
    <source>
        <dbReference type="ARBA" id="ARBA00083548"/>
    </source>
</evidence>
<accession>A0A8M1P9K0</accession>
<dbReference type="GO" id="GO:2000036">
    <property type="term" value="P:regulation of stem cell population maintenance"/>
    <property type="evidence" value="ECO:0000318"/>
    <property type="project" value="GO_Central"/>
</dbReference>
<dbReference type="ExpressionAtlas" id="F1Q4L8">
    <property type="expression patterns" value="baseline"/>
</dbReference>